<dbReference type="Proteomes" id="UP001360953">
    <property type="component" value="Unassembled WGS sequence"/>
</dbReference>
<organism evidence="2 3">
    <name type="scientific">Phyllosticta citribraziliensis</name>
    <dbReference type="NCBI Taxonomy" id="989973"/>
    <lineage>
        <taxon>Eukaryota</taxon>
        <taxon>Fungi</taxon>
        <taxon>Dikarya</taxon>
        <taxon>Ascomycota</taxon>
        <taxon>Pezizomycotina</taxon>
        <taxon>Dothideomycetes</taxon>
        <taxon>Dothideomycetes incertae sedis</taxon>
        <taxon>Botryosphaeriales</taxon>
        <taxon>Phyllostictaceae</taxon>
        <taxon>Phyllosticta</taxon>
    </lineage>
</organism>
<keyword evidence="3" id="KW-1185">Reference proteome</keyword>
<feature type="compositionally biased region" description="Polar residues" evidence="1">
    <location>
        <begin position="223"/>
        <end position="232"/>
    </location>
</feature>
<evidence type="ECO:0000313" key="3">
    <source>
        <dbReference type="Proteomes" id="UP001360953"/>
    </source>
</evidence>
<gene>
    <name evidence="2" type="ORF">J3D65DRAFT_694255</name>
</gene>
<comment type="caution">
    <text evidence="2">The sequence shown here is derived from an EMBL/GenBank/DDBJ whole genome shotgun (WGS) entry which is preliminary data.</text>
</comment>
<protein>
    <submittedName>
        <fullName evidence="2">Uncharacterized protein</fullName>
    </submittedName>
</protein>
<dbReference type="GeneID" id="92036883"/>
<reference evidence="2 3" key="1">
    <citation type="submission" date="2024-04" db="EMBL/GenBank/DDBJ databases">
        <title>Phyllosticta paracitricarpa is synonymous to the EU quarantine fungus P. citricarpa based on phylogenomic analyses.</title>
        <authorList>
            <consortium name="Lawrence Berkeley National Laboratory"/>
            <person name="Van ingen-buijs V.A."/>
            <person name="Van westerhoven A.C."/>
            <person name="Haridas S."/>
            <person name="Skiadas P."/>
            <person name="Martin F."/>
            <person name="Groenewald J.Z."/>
            <person name="Crous P.W."/>
            <person name="Seidl M.F."/>
        </authorList>
    </citation>
    <scope>NUCLEOTIDE SEQUENCE [LARGE SCALE GENOMIC DNA]</scope>
    <source>
        <strain evidence="2 3">CPC 17464</strain>
    </source>
</reference>
<accession>A0ABR1LVR3</accession>
<evidence type="ECO:0000313" key="2">
    <source>
        <dbReference type="EMBL" id="KAK7538170.1"/>
    </source>
</evidence>
<sequence length="304" mass="34090">MFYDRKSHCFFSRRLLPVNQQSRVPVPLGSRHDPWKDWEEDFRELCNADSLTVTLQPQANEGISSWETDFDEVCGLDHDVRDVNFAPKANGDDESDHPTAFSISVDDSFSVSTAGSCNANHGFKDSMSSMVTIAPTMFSINERQVEQATASFLSPVQDFERIFNVSERRHSPQQNFNAEIQSDGLPELPEDAFGRNYTSLQTEPGVLLFDMKSQQGSEESESTGIDSSSTASFPTSTLQLTNALVECNLPIVISNVEKPYSERTVEGLEASKYGRAFVQDVAFRDWKMAKGDKQGRFHCRNDLL</sequence>
<name>A0ABR1LVR3_9PEZI</name>
<proteinExistence type="predicted"/>
<dbReference type="RefSeq" id="XP_066655857.1">
    <property type="nucleotide sequence ID" value="XM_066803977.1"/>
</dbReference>
<evidence type="ECO:0000256" key="1">
    <source>
        <dbReference type="SAM" id="MobiDB-lite"/>
    </source>
</evidence>
<dbReference type="EMBL" id="JBBPEH010000005">
    <property type="protein sequence ID" value="KAK7538170.1"/>
    <property type="molecule type" value="Genomic_DNA"/>
</dbReference>
<feature type="region of interest" description="Disordered" evidence="1">
    <location>
        <begin position="213"/>
        <end position="232"/>
    </location>
</feature>